<organism evidence="2 3">
    <name type="scientific">Gemmata obscuriglobus</name>
    <dbReference type="NCBI Taxonomy" id="114"/>
    <lineage>
        <taxon>Bacteria</taxon>
        <taxon>Pseudomonadati</taxon>
        <taxon>Planctomycetota</taxon>
        <taxon>Planctomycetia</taxon>
        <taxon>Gemmatales</taxon>
        <taxon>Gemmataceae</taxon>
        <taxon>Gemmata</taxon>
    </lineage>
</organism>
<dbReference type="SUPFAM" id="SSF109854">
    <property type="entry name" value="DinB/YfiT-like putative metalloenzymes"/>
    <property type="match status" value="1"/>
</dbReference>
<feature type="domain" description="DinB-like" evidence="1">
    <location>
        <begin position="8"/>
        <end position="142"/>
    </location>
</feature>
<reference evidence="2 3" key="1">
    <citation type="submission" date="2018-01" db="EMBL/GenBank/DDBJ databases">
        <title>G. obscuriglobus.</title>
        <authorList>
            <person name="Franke J."/>
            <person name="Blomberg W."/>
            <person name="Selmecki A."/>
        </authorList>
    </citation>
    <scope>NUCLEOTIDE SEQUENCE [LARGE SCALE GENOMIC DNA]</scope>
    <source>
        <strain evidence="2 3">DSM 5831</strain>
    </source>
</reference>
<gene>
    <name evidence="2" type="ORF">C1280_02830</name>
</gene>
<proteinExistence type="predicted"/>
<dbReference type="Gene3D" id="1.20.120.450">
    <property type="entry name" value="dinb family like domain"/>
    <property type="match status" value="1"/>
</dbReference>
<keyword evidence="3" id="KW-1185">Reference proteome</keyword>
<dbReference type="AlphaFoldDB" id="A0A2Z3GXA8"/>
<dbReference type="InterPro" id="IPR024775">
    <property type="entry name" value="DinB-like"/>
</dbReference>
<dbReference type="EMBL" id="CP025958">
    <property type="protein sequence ID" value="AWM36046.1"/>
    <property type="molecule type" value="Genomic_DNA"/>
</dbReference>
<dbReference type="Pfam" id="PF12867">
    <property type="entry name" value="DinB_2"/>
    <property type="match status" value="1"/>
</dbReference>
<dbReference type="Proteomes" id="UP000245802">
    <property type="component" value="Chromosome"/>
</dbReference>
<evidence type="ECO:0000313" key="2">
    <source>
        <dbReference type="EMBL" id="AWM36046.1"/>
    </source>
</evidence>
<dbReference type="KEGG" id="gog:C1280_02830"/>
<dbReference type="OrthoDB" id="9793216at2"/>
<sequence>MDRNLIDQYEHAPARLRAAVAGLTHAELTARPGPGKWSVLEVVVHIADSDAISIDRMKRILTEDNPPLLYANETAYVDQLFTHDQSLEDALTLLEVGRRQWARVLRRLPDAAFARTGQHNRRGTVSLGQLVGDYINHIDEHLVFVHGKRAALGKPQ</sequence>
<protein>
    <submittedName>
        <fullName evidence="2">DUF664 domain-containing protein</fullName>
    </submittedName>
</protein>
<dbReference type="InterPro" id="IPR034660">
    <property type="entry name" value="DinB/YfiT-like"/>
</dbReference>
<dbReference type="RefSeq" id="WP_010041245.1">
    <property type="nucleotide sequence ID" value="NZ_CP025958.1"/>
</dbReference>
<evidence type="ECO:0000259" key="1">
    <source>
        <dbReference type="Pfam" id="PF12867"/>
    </source>
</evidence>
<accession>A0A2Z3GXA8</accession>
<evidence type="ECO:0000313" key="3">
    <source>
        <dbReference type="Proteomes" id="UP000245802"/>
    </source>
</evidence>
<name>A0A2Z3GXA8_9BACT</name>